<dbReference type="Proteomes" id="UP001162131">
    <property type="component" value="Unassembled WGS sequence"/>
</dbReference>
<dbReference type="EMBL" id="CAJZBQ010000023">
    <property type="protein sequence ID" value="CAG9319736.1"/>
    <property type="molecule type" value="Genomic_DNA"/>
</dbReference>
<evidence type="ECO:0000256" key="1">
    <source>
        <dbReference type="SAM" id="MobiDB-lite"/>
    </source>
</evidence>
<feature type="region of interest" description="Disordered" evidence="1">
    <location>
        <begin position="58"/>
        <end position="78"/>
    </location>
</feature>
<dbReference type="AlphaFoldDB" id="A0AAU9J351"/>
<keyword evidence="3" id="KW-1185">Reference proteome</keyword>
<organism evidence="2 3">
    <name type="scientific">Blepharisma stoltei</name>
    <dbReference type="NCBI Taxonomy" id="1481888"/>
    <lineage>
        <taxon>Eukaryota</taxon>
        <taxon>Sar</taxon>
        <taxon>Alveolata</taxon>
        <taxon>Ciliophora</taxon>
        <taxon>Postciliodesmatophora</taxon>
        <taxon>Heterotrichea</taxon>
        <taxon>Heterotrichida</taxon>
        <taxon>Blepharismidae</taxon>
        <taxon>Blepharisma</taxon>
    </lineage>
</organism>
<name>A0AAU9J351_9CILI</name>
<comment type="caution">
    <text evidence="2">The sequence shown here is derived from an EMBL/GenBank/DDBJ whole genome shotgun (WGS) entry which is preliminary data.</text>
</comment>
<reference evidence="2" key="1">
    <citation type="submission" date="2021-09" db="EMBL/GenBank/DDBJ databases">
        <authorList>
            <consortium name="AG Swart"/>
            <person name="Singh M."/>
            <person name="Singh A."/>
            <person name="Seah K."/>
            <person name="Emmerich C."/>
        </authorList>
    </citation>
    <scope>NUCLEOTIDE SEQUENCE</scope>
    <source>
        <strain evidence="2">ATCC30299</strain>
    </source>
</reference>
<evidence type="ECO:0000313" key="3">
    <source>
        <dbReference type="Proteomes" id="UP001162131"/>
    </source>
</evidence>
<feature type="compositionally biased region" description="Low complexity" evidence="1">
    <location>
        <begin position="68"/>
        <end position="78"/>
    </location>
</feature>
<evidence type="ECO:0000313" key="2">
    <source>
        <dbReference type="EMBL" id="CAG9319736.1"/>
    </source>
</evidence>
<gene>
    <name evidence="2" type="ORF">BSTOLATCC_MIC24285</name>
</gene>
<protein>
    <submittedName>
        <fullName evidence="2">Uncharacterized protein</fullName>
    </submittedName>
</protein>
<accession>A0AAU9J351</accession>
<sequence length="142" mass="16109">MSIKSRLGERLRSFHLSIPVAIEISHKPYTNPEDTKTHTSRPLPLRLPAIKTTRTSSKLLEVVSPTDSNLSSPSPDYLLSPRYNKRSSYLPYIYAQLGQNMPRSYESGLFDDVAKTYMPRKESSINLLSEMGHRGDRKKTVA</sequence>
<proteinExistence type="predicted"/>